<evidence type="ECO:0000313" key="3">
    <source>
        <dbReference type="Proteomes" id="UP000678393"/>
    </source>
</evidence>
<feature type="transmembrane region" description="Helical" evidence="1">
    <location>
        <begin position="40"/>
        <end position="59"/>
    </location>
</feature>
<feature type="transmembrane region" description="Helical" evidence="1">
    <location>
        <begin position="188"/>
        <end position="207"/>
    </location>
</feature>
<evidence type="ECO:0000256" key="1">
    <source>
        <dbReference type="SAM" id="Phobius"/>
    </source>
</evidence>
<name>A0A8S3ZD58_9EUPU</name>
<dbReference type="EMBL" id="CAJHNH020002247">
    <property type="protein sequence ID" value="CAG5126098.1"/>
    <property type="molecule type" value="Genomic_DNA"/>
</dbReference>
<feature type="transmembrane region" description="Helical" evidence="1">
    <location>
        <begin position="7"/>
        <end position="34"/>
    </location>
</feature>
<keyword evidence="1" id="KW-0812">Transmembrane</keyword>
<evidence type="ECO:0000313" key="2">
    <source>
        <dbReference type="EMBL" id="CAG5126098.1"/>
    </source>
</evidence>
<feature type="transmembrane region" description="Helical" evidence="1">
    <location>
        <begin position="131"/>
        <end position="153"/>
    </location>
</feature>
<keyword evidence="1" id="KW-0472">Membrane</keyword>
<dbReference type="Proteomes" id="UP000678393">
    <property type="component" value="Unassembled WGS sequence"/>
</dbReference>
<dbReference type="AlphaFoldDB" id="A0A8S3ZD58"/>
<proteinExistence type="predicted"/>
<dbReference type="OrthoDB" id="10040867at2759"/>
<feature type="transmembrane region" description="Helical" evidence="1">
    <location>
        <begin position="64"/>
        <end position="86"/>
    </location>
</feature>
<feature type="transmembrane region" description="Helical" evidence="1">
    <location>
        <begin position="159"/>
        <end position="176"/>
    </location>
</feature>
<sequence>MCFGLGLGCCVAVIEFFSYIGLVTVPIFGSFYGIETVLRLSILLIIHSLLAECFPQILFRIVPFLNLIMFIGLMNLPISLIPWPMIWLYDKVIWLAEPVLMIAEVVLLQNFVMRCSQYAADEIEREGDSIYLYKGGILLFSSLCYAVTASLAYEIFSSAAPSQVLCLFIVLLLLVALHNMMLMAHEGIISDCAFCSLISVTILYIMVVETKEISSPLAEPLLWTQTSESQSSVINIIGSIITMSSTKAQRSIEFLKRFVTPLFLGLLAIRLYGILFIISRATRNFFLDLNVSSEDIDYEDSEEVALSPLKSPLLLKVSVIFMLTQFTSGFLEEWSGQVRLPWLVVKFPPEVLIGRIVQIVSVNAFYMWRLYWAEDWTWNLWLT</sequence>
<keyword evidence="3" id="KW-1185">Reference proteome</keyword>
<reference evidence="2" key="1">
    <citation type="submission" date="2021-04" db="EMBL/GenBank/DDBJ databases">
        <authorList>
            <consortium name="Molecular Ecology Group"/>
        </authorList>
    </citation>
    <scope>NUCLEOTIDE SEQUENCE</scope>
</reference>
<keyword evidence="1" id="KW-1133">Transmembrane helix</keyword>
<organism evidence="2 3">
    <name type="scientific">Candidula unifasciata</name>
    <dbReference type="NCBI Taxonomy" id="100452"/>
    <lineage>
        <taxon>Eukaryota</taxon>
        <taxon>Metazoa</taxon>
        <taxon>Spiralia</taxon>
        <taxon>Lophotrochozoa</taxon>
        <taxon>Mollusca</taxon>
        <taxon>Gastropoda</taxon>
        <taxon>Heterobranchia</taxon>
        <taxon>Euthyneura</taxon>
        <taxon>Panpulmonata</taxon>
        <taxon>Eupulmonata</taxon>
        <taxon>Stylommatophora</taxon>
        <taxon>Helicina</taxon>
        <taxon>Helicoidea</taxon>
        <taxon>Geomitridae</taxon>
        <taxon>Candidula</taxon>
    </lineage>
</organism>
<accession>A0A8S3ZD58</accession>
<gene>
    <name evidence="2" type="ORF">CUNI_LOCUS11656</name>
</gene>
<comment type="caution">
    <text evidence="2">The sequence shown here is derived from an EMBL/GenBank/DDBJ whole genome shotgun (WGS) entry which is preliminary data.</text>
</comment>
<protein>
    <submittedName>
        <fullName evidence="2">Uncharacterized protein</fullName>
    </submittedName>
</protein>
<feature type="transmembrane region" description="Helical" evidence="1">
    <location>
        <begin position="258"/>
        <end position="278"/>
    </location>
</feature>